<dbReference type="SUPFAM" id="SSF53137">
    <property type="entry name" value="Translational machinery components"/>
    <property type="match status" value="1"/>
</dbReference>
<gene>
    <name evidence="4" type="ORF">A2V71_00880</name>
</gene>
<dbReference type="Gene3D" id="3.30.420.100">
    <property type="match status" value="1"/>
</dbReference>
<dbReference type="AlphaFoldDB" id="A0A1F5DQP9"/>
<evidence type="ECO:0000313" key="4">
    <source>
        <dbReference type="EMBL" id="OGD57356.1"/>
    </source>
</evidence>
<evidence type="ECO:0000256" key="1">
    <source>
        <dbReference type="ARBA" id="ARBA00007116"/>
    </source>
</evidence>
<comment type="caution">
    <text evidence="4">The sequence shown here is derived from an EMBL/GenBank/DDBJ whole genome shotgun (WGS) entry which is preliminary data.</text>
</comment>
<dbReference type="EMBL" id="MEZT01000003">
    <property type="protein sequence ID" value="OGD57356.1"/>
    <property type="molecule type" value="Genomic_DNA"/>
</dbReference>
<evidence type="ECO:0000256" key="2">
    <source>
        <dbReference type="ARBA" id="ARBA00022980"/>
    </source>
</evidence>
<sequence>MLEKTIKTIRRARSKISGTKTRPRLAVFRSLKGVSCQLIDDEKGATLAYVKGKNPEEVGKELAKKAAELKIKEAVFDRRAYKYHGKIKTLCEAARAGGLKI</sequence>
<dbReference type="GO" id="GO:0022625">
    <property type="term" value="C:cytosolic large ribosomal subunit"/>
    <property type="evidence" value="ECO:0007669"/>
    <property type="project" value="TreeGrafter"/>
</dbReference>
<keyword evidence="3" id="KW-0687">Ribonucleoprotein</keyword>
<keyword evidence="2" id="KW-0689">Ribosomal protein</keyword>
<organism evidence="4 5">
    <name type="scientific">Candidatus Berkelbacteria bacterium RBG_13_40_8</name>
    <dbReference type="NCBI Taxonomy" id="1797467"/>
    <lineage>
        <taxon>Bacteria</taxon>
        <taxon>Candidatus Berkelbacteria</taxon>
    </lineage>
</organism>
<name>A0A1F5DQP9_9BACT</name>
<evidence type="ECO:0000256" key="3">
    <source>
        <dbReference type="ARBA" id="ARBA00023274"/>
    </source>
</evidence>
<comment type="similarity">
    <text evidence="1">Belongs to the universal ribosomal protein uL18 family.</text>
</comment>
<dbReference type="Pfam" id="PF00861">
    <property type="entry name" value="Ribosomal_L18p"/>
    <property type="match status" value="1"/>
</dbReference>
<proteinExistence type="inferred from homology"/>
<dbReference type="GO" id="GO:0003735">
    <property type="term" value="F:structural constituent of ribosome"/>
    <property type="evidence" value="ECO:0007669"/>
    <property type="project" value="InterPro"/>
</dbReference>
<evidence type="ECO:0008006" key="6">
    <source>
        <dbReference type="Google" id="ProtNLM"/>
    </source>
</evidence>
<protein>
    <recommendedName>
        <fullName evidence="6">50S ribosomal protein L18</fullName>
    </recommendedName>
</protein>
<dbReference type="PANTHER" id="PTHR12899:SF3">
    <property type="entry name" value="LARGE RIBOSOMAL SUBUNIT PROTEIN UL18M"/>
    <property type="match status" value="1"/>
</dbReference>
<dbReference type="InterPro" id="IPR057268">
    <property type="entry name" value="Ribosomal_L18"/>
</dbReference>
<dbReference type="GO" id="GO:0008097">
    <property type="term" value="F:5S rRNA binding"/>
    <property type="evidence" value="ECO:0007669"/>
    <property type="project" value="TreeGrafter"/>
</dbReference>
<dbReference type="PANTHER" id="PTHR12899">
    <property type="entry name" value="39S RIBOSOMAL PROTEIN L18, MITOCHONDRIAL"/>
    <property type="match status" value="1"/>
</dbReference>
<dbReference type="InterPro" id="IPR005484">
    <property type="entry name" value="Ribosomal_uL18_bac/plant/anim"/>
</dbReference>
<dbReference type="GO" id="GO:0006412">
    <property type="term" value="P:translation"/>
    <property type="evidence" value="ECO:0007669"/>
    <property type="project" value="InterPro"/>
</dbReference>
<accession>A0A1F5DQP9</accession>
<dbReference type="CDD" id="cd00432">
    <property type="entry name" value="Ribosomal_L18_L5e"/>
    <property type="match status" value="1"/>
</dbReference>
<reference evidence="4 5" key="1">
    <citation type="journal article" date="2016" name="Nat. Commun.">
        <title>Thousands of microbial genomes shed light on interconnected biogeochemical processes in an aquifer system.</title>
        <authorList>
            <person name="Anantharaman K."/>
            <person name="Brown C.T."/>
            <person name="Hug L.A."/>
            <person name="Sharon I."/>
            <person name="Castelle C.J."/>
            <person name="Probst A.J."/>
            <person name="Thomas B.C."/>
            <person name="Singh A."/>
            <person name="Wilkins M.J."/>
            <person name="Karaoz U."/>
            <person name="Brodie E.L."/>
            <person name="Williams K.H."/>
            <person name="Hubbard S.S."/>
            <person name="Banfield J.F."/>
        </authorList>
    </citation>
    <scope>NUCLEOTIDE SEQUENCE [LARGE SCALE GENOMIC DNA]</scope>
</reference>
<evidence type="ECO:0000313" key="5">
    <source>
        <dbReference type="Proteomes" id="UP000178764"/>
    </source>
</evidence>
<dbReference type="Proteomes" id="UP000178764">
    <property type="component" value="Unassembled WGS sequence"/>
</dbReference>